<dbReference type="Pfam" id="PF05433">
    <property type="entry name" value="Rick_17kDa_Anti"/>
    <property type="match status" value="1"/>
</dbReference>
<dbReference type="Proteomes" id="UP001525968">
    <property type="component" value="Unassembled WGS sequence"/>
</dbReference>
<proteinExistence type="predicted"/>
<organism evidence="4 5">
    <name type="scientific">Acidovorax bellezanensis</name>
    <dbReference type="NCBI Taxonomy" id="2976702"/>
    <lineage>
        <taxon>Bacteria</taxon>
        <taxon>Pseudomonadati</taxon>
        <taxon>Pseudomonadota</taxon>
        <taxon>Betaproteobacteria</taxon>
        <taxon>Burkholderiales</taxon>
        <taxon>Comamonadaceae</taxon>
        <taxon>Acidovorax</taxon>
    </lineage>
</organism>
<dbReference type="InterPro" id="IPR008816">
    <property type="entry name" value="Gly_zipper_2TM_dom"/>
</dbReference>
<name>A0ABT2PJB3_9BURK</name>
<comment type="caution">
    <text evidence="4">The sequence shown here is derived from an EMBL/GenBank/DDBJ whole genome shotgun (WGS) entry which is preliminary data.</text>
</comment>
<evidence type="ECO:0000313" key="5">
    <source>
        <dbReference type="Proteomes" id="UP001525968"/>
    </source>
</evidence>
<protein>
    <submittedName>
        <fullName evidence="4">Glycine zipper 2TM domain-containing protein</fullName>
    </submittedName>
</protein>
<gene>
    <name evidence="4" type="ORF">N0K08_01590</name>
</gene>
<dbReference type="PROSITE" id="PS51257">
    <property type="entry name" value="PROKAR_LIPOPROTEIN"/>
    <property type="match status" value="1"/>
</dbReference>
<feature type="transmembrane region" description="Helical" evidence="1">
    <location>
        <begin position="48"/>
        <end position="70"/>
    </location>
</feature>
<dbReference type="RefSeq" id="WP_261498237.1">
    <property type="nucleotide sequence ID" value="NZ_JAODYH010000001.1"/>
</dbReference>
<keyword evidence="2" id="KW-0732">Signal</keyword>
<dbReference type="EMBL" id="JAODYH010000001">
    <property type="protein sequence ID" value="MCT9809317.1"/>
    <property type="molecule type" value="Genomic_DNA"/>
</dbReference>
<feature type="chain" id="PRO_5045799440" evidence="2">
    <location>
        <begin position="26"/>
        <end position="80"/>
    </location>
</feature>
<keyword evidence="1" id="KW-0812">Transmembrane</keyword>
<evidence type="ECO:0000259" key="3">
    <source>
        <dbReference type="Pfam" id="PF05433"/>
    </source>
</evidence>
<evidence type="ECO:0000256" key="1">
    <source>
        <dbReference type="SAM" id="Phobius"/>
    </source>
</evidence>
<accession>A0ABT2PJB3</accession>
<sequence length="80" mass="7609">MTHALKTLTCTGLAALALFTLSGCAHGPSRSQIGTGAGAVVGGVAGNALFGSTLGTVGGAAAGALIGNELGKDSGRRGRR</sequence>
<keyword evidence="5" id="KW-1185">Reference proteome</keyword>
<feature type="signal peptide" evidence="2">
    <location>
        <begin position="1"/>
        <end position="25"/>
    </location>
</feature>
<keyword evidence="1" id="KW-1133">Transmembrane helix</keyword>
<evidence type="ECO:0000256" key="2">
    <source>
        <dbReference type="SAM" id="SignalP"/>
    </source>
</evidence>
<evidence type="ECO:0000313" key="4">
    <source>
        <dbReference type="EMBL" id="MCT9809317.1"/>
    </source>
</evidence>
<keyword evidence="1" id="KW-0472">Membrane</keyword>
<reference evidence="4 5" key="1">
    <citation type="submission" date="2022-09" db="EMBL/GenBank/DDBJ databases">
        <title>Draft genome of isolate Be4.</title>
        <authorList>
            <person name="Sanchez-Castro I."/>
            <person name="Martinez-Rodriguez P."/>
            <person name="Descostes M."/>
            <person name="Merroun M."/>
        </authorList>
    </citation>
    <scope>NUCLEOTIDE SEQUENCE [LARGE SCALE GENOMIC DNA]</scope>
    <source>
        <strain evidence="4 5">Be4</strain>
    </source>
</reference>
<feature type="domain" description="Glycine zipper 2TM" evidence="3">
    <location>
        <begin position="33"/>
        <end position="71"/>
    </location>
</feature>